<evidence type="ECO:0000313" key="2">
    <source>
        <dbReference type="EMBL" id="CAG9792275.1"/>
    </source>
</evidence>
<dbReference type="Proteomes" id="UP001153714">
    <property type="component" value="Chromosome 4"/>
</dbReference>
<reference evidence="2" key="2">
    <citation type="submission" date="2022-10" db="EMBL/GenBank/DDBJ databases">
        <authorList>
            <consortium name="ENA_rothamsted_submissions"/>
            <consortium name="culmorum"/>
            <person name="King R."/>
        </authorList>
    </citation>
    <scope>NUCLEOTIDE SEQUENCE</scope>
</reference>
<keyword evidence="3" id="KW-1185">Reference proteome</keyword>
<feature type="region of interest" description="Disordered" evidence="1">
    <location>
        <begin position="164"/>
        <end position="190"/>
    </location>
</feature>
<feature type="compositionally biased region" description="Basic and acidic residues" evidence="1">
    <location>
        <begin position="124"/>
        <end position="134"/>
    </location>
</feature>
<feature type="compositionally biased region" description="Basic and acidic residues" evidence="1">
    <location>
        <begin position="217"/>
        <end position="229"/>
    </location>
</feature>
<evidence type="ECO:0000256" key="1">
    <source>
        <dbReference type="SAM" id="MobiDB-lite"/>
    </source>
</evidence>
<feature type="compositionally biased region" description="Basic residues" evidence="1">
    <location>
        <begin position="202"/>
        <end position="216"/>
    </location>
</feature>
<feature type="compositionally biased region" description="Polar residues" evidence="1">
    <location>
        <begin position="164"/>
        <end position="178"/>
    </location>
</feature>
<name>A0A9N9RA58_9NEOP</name>
<feature type="region of interest" description="Disordered" evidence="1">
    <location>
        <begin position="389"/>
        <end position="434"/>
    </location>
</feature>
<reference evidence="2" key="1">
    <citation type="submission" date="2021-12" db="EMBL/GenBank/DDBJ databases">
        <authorList>
            <person name="King R."/>
        </authorList>
    </citation>
    <scope>NUCLEOTIDE SEQUENCE</scope>
</reference>
<dbReference type="EMBL" id="OU893335">
    <property type="protein sequence ID" value="CAG9792275.1"/>
    <property type="molecule type" value="Genomic_DNA"/>
</dbReference>
<gene>
    <name evidence="2" type="ORF">DIATSA_LOCUS9823</name>
</gene>
<proteinExistence type="predicted"/>
<dbReference type="OrthoDB" id="7483412at2759"/>
<feature type="region of interest" description="Disordered" evidence="1">
    <location>
        <begin position="96"/>
        <end position="136"/>
    </location>
</feature>
<protein>
    <submittedName>
        <fullName evidence="2">Uncharacterized protein</fullName>
    </submittedName>
</protein>
<evidence type="ECO:0000313" key="3">
    <source>
        <dbReference type="Proteomes" id="UP001153714"/>
    </source>
</evidence>
<sequence length="434" mass="48044">MRAPGSMLRRRDTPAPPSGLGHTGSESMKYSQECTMLSGAGVDKTGVALGSEVCAPLLLLCWLCCWPDDRSSDSHTHRPGDFFGRRMGSSAISLHLPSTSGHAKIPLSAHRSHEEIRSRRKSHHDTTATEETRYHSAPSVIDEVIHRRDWERSTKDLYIPLNPQNECKSIRSDGTSSPDRAPCAEPESSSVECLKSDETKKCKKHHTNIKSSKGKKYKESNKDDIKDTDATEVQSESETPNFYIGETKEEYPLLAESHDFAEYERLVEERNRSIYKAKEAKQSFNESIKLKECPRGPLDAVEEGWVSCAKFKQDDVNDGIDRSETVGYEGGACYLAEVGSVSELRERSAVGVRGVQESRAGVERSAVGAAVGPMHMRARHASDGDILAPLQRPESGAFSESDLDIDVEALSSEERPPPYHELQLCTTHEKETAI</sequence>
<dbReference type="AlphaFoldDB" id="A0A9N9RA58"/>
<organism evidence="2 3">
    <name type="scientific">Diatraea saccharalis</name>
    <name type="common">sugarcane borer</name>
    <dbReference type="NCBI Taxonomy" id="40085"/>
    <lineage>
        <taxon>Eukaryota</taxon>
        <taxon>Metazoa</taxon>
        <taxon>Ecdysozoa</taxon>
        <taxon>Arthropoda</taxon>
        <taxon>Hexapoda</taxon>
        <taxon>Insecta</taxon>
        <taxon>Pterygota</taxon>
        <taxon>Neoptera</taxon>
        <taxon>Endopterygota</taxon>
        <taxon>Lepidoptera</taxon>
        <taxon>Glossata</taxon>
        <taxon>Ditrysia</taxon>
        <taxon>Pyraloidea</taxon>
        <taxon>Crambidae</taxon>
        <taxon>Crambinae</taxon>
        <taxon>Diatraea</taxon>
    </lineage>
</organism>
<feature type="region of interest" description="Disordered" evidence="1">
    <location>
        <begin position="1"/>
        <end position="27"/>
    </location>
</feature>
<feature type="region of interest" description="Disordered" evidence="1">
    <location>
        <begin position="202"/>
        <end position="237"/>
    </location>
</feature>
<accession>A0A9N9RA58</accession>